<keyword evidence="11 19" id="KW-0460">Magnesium</keyword>
<keyword evidence="7 19" id="KW-1003">Cell membrane</keyword>
<sequence>MTSDEQRQHDAGERTRATSWLADLGCCLRFFSRVPVPPLASDDDPAAPPNLSHAVRCLPLAGFALGLPAATVLLILGQTALPSLLLAAFALTALAATTGALHEDGFADVADGFFGGATRERRLEIMADSRIGTFGGLALILLQISLAAGLAAIIVRQGLDAAAMVIVCGAAVSRAAALWPWTLLDAARPGGLSHRFGAPSLSTARLATGIAVLINVGLTFNGGFSHWLITLAGAGIGAFGVGALAKARIGGHTGDVIGAAQQAAWLGYVAAYLMLP</sequence>
<feature type="transmembrane region" description="Helical" evidence="19">
    <location>
        <begin position="83"/>
        <end position="101"/>
    </location>
</feature>
<evidence type="ECO:0000256" key="4">
    <source>
        <dbReference type="ARBA" id="ARBA00010561"/>
    </source>
</evidence>
<keyword evidence="13 19" id="KW-0472">Membrane</keyword>
<feature type="transmembrane region" description="Helical" evidence="19">
    <location>
        <begin position="224"/>
        <end position="244"/>
    </location>
</feature>
<name>A0A2T5V1C9_9HYPH</name>
<evidence type="ECO:0000313" key="20">
    <source>
        <dbReference type="EMBL" id="PTW57565.1"/>
    </source>
</evidence>
<dbReference type="GO" id="GO:0008818">
    <property type="term" value="F:cobalamin 5'-phosphate synthase activity"/>
    <property type="evidence" value="ECO:0007669"/>
    <property type="project" value="UniProtKB-UniRule"/>
</dbReference>
<dbReference type="OrthoDB" id="9794626at2"/>
<dbReference type="EMBL" id="QAYG01000010">
    <property type="protein sequence ID" value="PTW57565.1"/>
    <property type="molecule type" value="Genomic_DNA"/>
</dbReference>
<comment type="cofactor">
    <cofactor evidence="1 19">
        <name>Mg(2+)</name>
        <dbReference type="ChEBI" id="CHEBI:18420"/>
    </cofactor>
</comment>
<keyword evidence="21" id="KW-1185">Reference proteome</keyword>
<dbReference type="GO" id="GO:0005886">
    <property type="term" value="C:plasma membrane"/>
    <property type="evidence" value="ECO:0007669"/>
    <property type="project" value="UniProtKB-SubCell"/>
</dbReference>
<dbReference type="HAMAP" id="MF_00719">
    <property type="entry name" value="CobS"/>
    <property type="match status" value="1"/>
</dbReference>
<evidence type="ECO:0000256" key="16">
    <source>
        <dbReference type="ARBA" id="ARBA00032853"/>
    </source>
</evidence>
<evidence type="ECO:0000256" key="19">
    <source>
        <dbReference type="HAMAP-Rule" id="MF_00719"/>
    </source>
</evidence>
<keyword evidence="10 19" id="KW-0812">Transmembrane</keyword>
<organism evidence="20 21">
    <name type="scientific">Breoghania corrubedonensis</name>
    <dbReference type="NCBI Taxonomy" id="665038"/>
    <lineage>
        <taxon>Bacteria</taxon>
        <taxon>Pseudomonadati</taxon>
        <taxon>Pseudomonadota</taxon>
        <taxon>Alphaproteobacteria</taxon>
        <taxon>Hyphomicrobiales</taxon>
        <taxon>Stappiaceae</taxon>
        <taxon>Breoghania</taxon>
    </lineage>
</organism>
<comment type="subcellular location">
    <subcellularLocation>
        <location evidence="2 19">Cell membrane</location>
        <topology evidence="2 19">Multi-pass membrane protein</topology>
    </subcellularLocation>
</comment>
<comment type="catalytic activity">
    <reaction evidence="17 19">
        <text>alpha-ribazole + adenosylcob(III)inamide-GDP = adenosylcob(III)alamin + GMP + H(+)</text>
        <dbReference type="Rhea" id="RHEA:16049"/>
        <dbReference type="ChEBI" id="CHEBI:10329"/>
        <dbReference type="ChEBI" id="CHEBI:15378"/>
        <dbReference type="ChEBI" id="CHEBI:18408"/>
        <dbReference type="ChEBI" id="CHEBI:58115"/>
        <dbReference type="ChEBI" id="CHEBI:60487"/>
        <dbReference type="EC" id="2.7.8.26"/>
    </reaction>
</comment>
<dbReference type="UniPathway" id="UPA00148">
    <property type="reaction ID" value="UER00238"/>
</dbReference>
<evidence type="ECO:0000256" key="11">
    <source>
        <dbReference type="ARBA" id="ARBA00022842"/>
    </source>
</evidence>
<feature type="transmembrane region" description="Helical" evidence="19">
    <location>
        <begin position="131"/>
        <end position="155"/>
    </location>
</feature>
<dbReference type="GO" id="GO:0051073">
    <property type="term" value="F:adenosylcobinamide-GDP ribazoletransferase activity"/>
    <property type="evidence" value="ECO:0007669"/>
    <property type="project" value="UniProtKB-UniRule"/>
</dbReference>
<accession>A0A2T5V1C9</accession>
<comment type="function">
    <text evidence="14 19">Joins adenosylcobinamide-GDP and alpha-ribazole to generate adenosylcobalamin (Ado-cobalamin). Also synthesizes adenosylcobalamin 5'-phosphate from adenosylcobinamide-GDP and alpha-ribazole 5'-phosphate.</text>
</comment>
<evidence type="ECO:0000256" key="8">
    <source>
        <dbReference type="ARBA" id="ARBA00022573"/>
    </source>
</evidence>
<dbReference type="EC" id="2.7.8.26" evidence="5 19"/>
<evidence type="ECO:0000256" key="12">
    <source>
        <dbReference type="ARBA" id="ARBA00022989"/>
    </source>
</evidence>
<dbReference type="PANTHER" id="PTHR34148:SF1">
    <property type="entry name" value="ADENOSYLCOBINAMIDE-GDP RIBAZOLETRANSFERASE"/>
    <property type="match status" value="1"/>
</dbReference>
<dbReference type="PANTHER" id="PTHR34148">
    <property type="entry name" value="ADENOSYLCOBINAMIDE-GDP RIBAZOLETRANSFERASE"/>
    <property type="match status" value="1"/>
</dbReference>
<evidence type="ECO:0000256" key="6">
    <source>
        <dbReference type="ARBA" id="ARBA00015850"/>
    </source>
</evidence>
<evidence type="ECO:0000313" key="21">
    <source>
        <dbReference type="Proteomes" id="UP000244081"/>
    </source>
</evidence>
<evidence type="ECO:0000256" key="13">
    <source>
        <dbReference type="ARBA" id="ARBA00023136"/>
    </source>
</evidence>
<evidence type="ECO:0000256" key="17">
    <source>
        <dbReference type="ARBA" id="ARBA00048623"/>
    </source>
</evidence>
<dbReference type="AlphaFoldDB" id="A0A2T5V1C9"/>
<evidence type="ECO:0000256" key="10">
    <source>
        <dbReference type="ARBA" id="ARBA00022692"/>
    </source>
</evidence>
<evidence type="ECO:0000256" key="1">
    <source>
        <dbReference type="ARBA" id="ARBA00001946"/>
    </source>
</evidence>
<evidence type="ECO:0000256" key="3">
    <source>
        <dbReference type="ARBA" id="ARBA00004663"/>
    </source>
</evidence>
<evidence type="ECO:0000256" key="5">
    <source>
        <dbReference type="ARBA" id="ARBA00013200"/>
    </source>
</evidence>
<evidence type="ECO:0000256" key="15">
    <source>
        <dbReference type="ARBA" id="ARBA00032605"/>
    </source>
</evidence>
<proteinExistence type="inferred from homology"/>
<reference evidence="20 21" key="1">
    <citation type="submission" date="2018-04" db="EMBL/GenBank/DDBJ databases">
        <title>Genomic Encyclopedia of Archaeal and Bacterial Type Strains, Phase II (KMG-II): from individual species to whole genera.</title>
        <authorList>
            <person name="Goeker M."/>
        </authorList>
    </citation>
    <scope>NUCLEOTIDE SEQUENCE [LARGE SCALE GENOMIC DNA]</scope>
    <source>
        <strain evidence="20 21">DSM 23382</strain>
    </source>
</reference>
<dbReference type="GO" id="GO:0009236">
    <property type="term" value="P:cobalamin biosynthetic process"/>
    <property type="evidence" value="ECO:0007669"/>
    <property type="project" value="UniProtKB-UniRule"/>
</dbReference>
<comment type="catalytic activity">
    <reaction evidence="18 19">
        <text>alpha-ribazole 5'-phosphate + adenosylcob(III)inamide-GDP = adenosylcob(III)alamin 5'-phosphate + GMP + H(+)</text>
        <dbReference type="Rhea" id="RHEA:23560"/>
        <dbReference type="ChEBI" id="CHEBI:15378"/>
        <dbReference type="ChEBI" id="CHEBI:57918"/>
        <dbReference type="ChEBI" id="CHEBI:58115"/>
        <dbReference type="ChEBI" id="CHEBI:60487"/>
        <dbReference type="ChEBI" id="CHEBI:60493"/>
        <dbReference type="EC" id="2.7.8.26"/>
    </reaction>
</comment>
<dbReference type="Pfam" id="PF02654">
    <property type="entry name" value="CobS"/>
    <property type="match status" value="1"/>
</dbReference>
<gene>
    <name evidence="19" type="primary">cobS</name>
    <name evidence="20" type="ORF">C8N35_11044</name>
</gene>
<comment type="pathway">
    <text evidence="3 19">Cofactor biosynthesis; adenosylcobalamin biosynthesis; adenosylcobalamin from cob(II)yrinate a,c-diamide: step 7/7.</text>
</comment>
<protein>
    <recommendedName>
        <fullName evidence="6 19">Adenosylcobinamide-GDP ribazoletransferase</fullName>
        <ecNumber evidence="5 19">2.7.8.26</ecNumber>
    </recommendedName>
    <alternativeName>
        <fullName evidence="16 19">Cobalamin synthase</fullName>
    </alternativeName>
    <alternativeName>
        <fullName evidence="15 19">Cobalamin-5'-phosphate synthase</fullName>
    </alternativeName>
</protein>
<keyword evidence="9 19" id="KW-0808">Transferase</keyword>
<comment type="similarity">
    <text evidence="4 19">Belongs to the CobS family.</text>
</comment>
<feature type="transmembrane region" description="Helical" evidence="19">
    <location>
        <begin position="57"/>
        <end position="77"/>
    </location>
</feature>
<dbReference type="InterPro" id="IPR003805">
    <property type="entry name" value="CobS"/>
</dbReference>
<evidence type="ECO:0000256" key="18">
    <source>
        <dbReference type="ARBA" id="ARBA00049504"/>
    </source>
</evidence>
<dbReference type="Proteomes" id="UP000244081">
    <property type="component" value="Unassembled WGS sequence"/>
</dbReference>
<keyword evidence="12 19" id="KW-1133">Transmembrane helix</keyword>
<evidence type="ECO:0000256" key="7">
    <source>
        <dbReference type="ARBA" id="ARBA00022475"/>
    </source>
</evidence>
<evidence type="ECO:0000256" key="9">
    <source>
        <dbReference type="ARBA" id="ARBA00022679"/>
    </source>
</evidence>
<evidence type="ECO:0000256" key="2">
    <source>
        <dbReference type="ARBA" id="ARBA00004651"/>
    </source>
</evidence>
<dbReference type="RefSeq" id="WP_107991448.1">
    <property type="nucleotide sequence ID" value="NZ_QAYG01000010.1"/>
</dbReference>
<feature type="transmembrane region" description="Helical" evidence="19">
    <location>
        <begin position="161"/>
        <end position="184"/>
    </location>
</feature>
<keyword evidence="8 19" id="KW-0169">Cobalamin biosynthesis</keyword>
<evidence type="ECO:0000256" key="14">
    <source>
        <dbReference type="ARBA" id="ARBA00025228"/>
    </source>
</evidence>
<comment type="caution">
    <text evidence="20">The sequence shown here is derived from an EMBL/GenBank/DDBJ whole genome shotgun (WGS) entry which is preliminary data.</text>
</comment>